<evidence type="ECO:0000256" key="6">
    <source>
        <dbReference type="SAM" id="SignalP"/>
    </source>
</evidence>
<evidence type="ECO:0000256" key="2">
    <source>
        <dbReference type="ARBA" id="ARBA00022723"/>
    </source>
</evidence>
<keyword evidence="8" id="KW-1185">Reference proteome</keyword>
<evidence type="ECO:0000313" key="8">
    <source>
        <dbReference type="Proteomes" id="UP000218267"/>
    </source>
</evidence>
<sequence>MKRAMVFKRCKFWMITNLVLLLLFGPALQAQNHYLLEAESFTTSGGWKVDQQYFDIMGSSYLLAHGMGEAVEDAITTIDLPAKGKYHVWVRTKDWAPFPVGPGKFKLNIGADYSKEFGSSGEKGWKWYYGDQVDIKDPAKLKVVLNDLTGFDGRCDAIYLTTNKKDVPPNELVEMHEWRKKLLNLTDTPKTAGTYDLVVVGGGISGICAAVSAARQGVTVALIQNRPVLGGNNSSEIRVHLMGELSQGNDYPVLGRIVRELDNGDPHNANKDGKLYGDKRKLSVVEMEPNIDLFLNMHAYDVEMDGDKIKAVIARHISTNQELRFEGELFADCTGDGTIGYVAGAEYRIGRESKAQTNESLAPDKADGFVMGTSNLWHSSLEDEKSVFPETPWALQFSEAYYLDSPTSEWYWETGFSNFDPILEAEEIRDHNFRAVYGNWAFLKNQKSEKYSNYKLDWLGYIGGKRESRRLLGDYILSEMDCDGTIPTQADAFVTATWTIDLHFPEPENHKYFEGQEFLTATQHTRVKPYQIPYRCLYSKNISNLFMAGRDLSATHVAFGSTRVMRTNGMMGELVGIAAAMAIKNNTNPRGIYEKHIEDLRIYLLGK</sequence>
<protein>
    <submittedName>
        <fullName evidence="7">Pyridine nucleotide-disulfide oxidoreductase</fullName>
    </submittedName>
</protein>
<dbReference type="Gene3D" id="3.50.50.60">
    <property type="entry name" value="FAD/NAD(P)-binding domain"/>
    <property type="match status" value="1"/>
</dbReference>
<dbReference type="GO" id="GO:0046872">
    <property type="term" value="F:metal ion binding"/>
    <property type="evidence" value="ECO:0007669"/>
    <property type="project" value="UniProtKB-KW"/>
</dbReference>
<proteinExistence type="predicted"/>
<organism evidence="7 8">
    <name type="scientific">Labilibaculum antarcticum</name>
    <dbReference type="NCBI Taxonomy" id="1717717"/>
    <lineage>
        <taxon>Bacteria</taxon>
        <taxon>Pseudomonadati</taxon>
        <taxon>Bacteroidota</taxon>
        <taxon>Bacteroidia</taxon>
        <taxon>Marinilabiliales</taxon>
        <taxon>Marinifilaceae</taxon>
        <taxon>Labilibaculum</taxon>
    </lineage>
</organism>
<reference evidence="8" key="2">
    <citation type="journal article" date="2020" name="Antonie Van Leeuwenhoek">
        <title>Labilibaculum antarcticum sp. nov., a novel facultative anaerobic, psychrotorelant bacterium isolated from marine sediment of Antarctica.</title>
        <authorList>
            <person name="Watanabe M."/>
            <person name="Kojima H."/>
            <person name="Fukui M."/>
        </authorList>
    </citation>
    <scope>NUCLEOTIDE SEQUENCE [LARGE SCALE GENOMIC DNA]</scope>
    <source>
        <strain evidence="8">SPP2</strain>
    </source>
</reference>
<reference evidence="7 8" key="1">
    <citation type="journal article" date="2018" name="Mar. Genomics">
        <title>Complete genome sequence of Marinifilaceae bacterium strain SPP2, isolated from the Antarctic marine sediment.</title>
        <authorList>
            <person name="Watanabe M."/>
            <person name="Kojima H."/>
            <person name="Fukui M."/>
        </authorList>
    </citation>
    <scope>NUCLEOTIDE SEQUENCE [LARGE SCALE GENOMIC DNA]</scope>
    <source>
        <strain evidence="7 8">SPP2</strain>
    </source>
</reference>
<dbReference type="Proteomes" id="UP000218267">
    <property type="component" value="Chromosome"/>
</dbReference>
<dbReference type="PANTHER" id="PTHR43498">
    <property type="entry name" value="FERREDOXIN:COB-COM HETERODISULFIDE REDUCTASE SUBUNIT A"/>
    <property type="match status" value="1"/>
</dbReference>
<keyword evidence="1" id="KW-0004">4Fe-4S</keyword>
<keyword evidence="5" id="KW-0411">Iron-sulfur</keyword>
<dbReference type="Pfam" id="PF12831">
    <property type="entry name" value="FAD_oxidored"/>
    <property type="match status" value="1"/>
</dbReference>
<name>A0A1Y1CLG2_9BACT</name>
<dbReference type="InterPro" id="IPR036188">
    <property type="entry name" value="FAD/NAD-bd_sf"/>
</dbReference>
<dbReference type="EMBL" id="AP018042">
    <property type="protein sequence ID" value="BAX81130.1"/>
    <property type="molecule type" value="Genomic_DNA"/>
</dbReference>
<keyword evidence="2" id="KW-0479">Metal-binding</keyword>
<feature type="chain" id="PRO_5012778969" evidence="6">
    <location>
        <begin position="30"/>
        <end position="607"/>
    </location>
</feature>
<dbReference type="SUPFAM" id="SSF51905">
    <property type="entry name" value="FAD/NAD(P)-binding domain"/>
    <property type="match status" value="1"/>
</dbReference>
<evidence type="ECO:0000256" key="5">
    <source>
        <dbReference type="ARBA" id="ARBA00023014"/>
    </source>
</evidence>
<keyword evidence="4" id="KW-0408">Iron</keyword>
<evidence type="ECO:0000256" key="3">
    <source>
        <dbReference type="ARBA" id="ARBA00023002"/>
    </source>
</evidence>
<evidence type="ECO:0000256" key="1">
    <source>
        <dbReference type="ARBA" id="ARBA00022485"/>
    </source>
</evidence>
<dbReference type="InterPro" id="IPR039650">
    <property type="entry name" value="HdrA-like"/>
</dbReference>
<dbReference type="RefSeq" id="WP_197705567.1">
    <property type="nucleotide sequence ID" value="NZ_AP018042.1"/>
</dbReference>
<keyword evidence="3" id="KW-0560">Oxidoreductase</keyword>
<dbReference type="AlphaFoldDB" id="A0A1Y1CLG2"/>
<keyword evidence="6" id="KW-0732">Signal</keyword>
<dbReference type="GO" id="GO:0016491">
    <property type="term" value="F:oxidoreductase activity"/>
    <property type="evidence" value="ECO:0007669"/>
    <property type="project" value="UniProtKB-KW"/>
</dbReference>
<gene>
    <name evidence="7" type="ORF">ALGA_2823</name>
</gene>
<dbReference type="GO" id="GO:0051539">
    <property type="term" value="F:4 iron, 4 sulfur cluster binding"/>
    <property type="evidence" value="ECO:0007669"/>
    <property type="project" value="UniProtKB-KW"/>
</dbReference>
<accession>A0A1Y1CLG2</accession>
<dbReference type="KEGG" id="mbas:ALGA_2823"/>
<evidence type="ECO:0000256" key="4">
    <source>
        <dbReference type="ARBA" id="ARBA00023004"/>
    </source>
</evidence>
<dbReference type="PANTHER" id="PTHR43498:SF1">
    <property type="entry name" value="COB--COM HETERODISULFIDE REDUCTASE IRON-SULFUR SUBUNIT A"/>
    <property type="match status" value="1"/>
</dbReference>
<evidence type="ECO:0000313" key="7">
    <source>
        <dbReference type="EMBL" id="BAX81130.1"/>
    </source>
</evidence>
<feature type="signal peptide" evidence="6">
    <location>
        <begin position="1"/>
        <end position="29"/>
    </location>
</feature>